<evidence type="ECO:0000313" key="6">
    <source>
        <dbReference type="EMBL" id="CAH1446592.1"/>
    </source>
</evidence>
<gene>
    <name evidence="6" type="ORF">LVIROSA_LOCUS32274</name>
</gene>
<sequence>MAMVTMEVAKYLVVIFSKTSCCMCHTIKTLINNFGSNLVVYELDGHPNGQQLEDELKAVGCKLSVAVVFIGLQLLGGSNEIMSLHLKGELAQLLKW</sequence>
<evidence type="ECO:0000313" key="7">
    <source>
        <dbReference type="Proteomes" id="UP001157418"/>
    </source>
</evidence>
<dbReference type="NCBIfam" id="TIGR02189">
    <property type="entry name" value="GlrX-like_plant"/>
    <property type="match status" value="1"/>
</dbReference>
<evidence type="ECO:0000256" key="1">
    <source>
        <dbReference type="ARBA" id="ARBA00004496"/>
    </source>
</evidence>
<dbReference type="SUPFAM" id="SSF52833">
    <property type="entry name" value="Thioredoxin-like"/>
    <property type="match status" value="1"/>
</dbReference>
<comment type="caution">
    <text evidence="6">The sequence shown here is derived from an EMBL/GenBank/DDBJ whole genome shotgun (WGS) entry which is preliminary data.</text>
</comment>
<comment type="similarity">
    <text evidence="2">Belongs to the glutaredoxin family. CC-type subfamily.</text>
</comment>
<dbReference type="Proteomes" id="UP001157418">
    <property type="component" value="Unassembled WGS sequence"/>
</dbReference>
<dbReference type="Pfam" id="PF00462">
    <property type="entry name" value="Glutaredoxin"/>
    <property type="match status" value="1"/>
</dbReference>
<dbReference type="GO" id="GO:0005737">
    <property type="term" value="C:cytoplasm"/>
    <property type="evidence" value="ECO:0007669"/>
    <property type="project" value="UniProtKB-SubCell"/>
</dbReference>
<dbReference type="AlphaFoldDB" id="A0AAU9P8Y9"/>
<keyword evidence="7" id="KW-1185">Reference proteome</keyword>
<evidence type="ECO:0000256" key="2">
    <source>
        <dbReference type="ARBA" id="ARBA00007568"/>
    </source>
</evidence>
<dbReference type="EMBL" id="CAKMRJ010005523">
    <property type="protein sequence ID" value="CAH1446592.1"/>
    <property type="molecule type" value="Genomic_DNA"/>
</dbReference>
<dbReference type="PANTHER" id="PTHR10168">
    <property type="entry name" value="GLUTAREDOXIN"/>
    <property type="match status" value="1"/>
</dbReference>
<keyword evidence="4" id="KW-0676">Redox-active center</keyword>
<dbReference type="InterPro" id="IPR011905">
    <property type="entry name" value="GlrX-like_pln_2"/>
</dbReference>
<accession>A0AAU9P8Y9</accession>
<dbReference type="PROSITE" id="PS51354">
    <property type="entry name" value="GLUTAREDOXIN_2"/>
    <property type="match status" value="1"/>
</dbReference>
<reference evidence="6 7" key="1">
    <citation type="submission" date="2022-01" db="EMBL/GenBank/DDBJ databases">
        <authorList>
            <person name="Xiong W."/>
            <person name="Schranz E."/>
        </authorList>
    </citation>
    <scope>NUCLEOTIDE SEQUENCE [LARGE SCALE GENOMIC DNA]</scope>
</reference>
<name>A0AAU9P8Y9_9ASTR</name>
<evidence type="ECO:0000259" key="5">
    <source>
        <dbReference type="Pfam" id="PF00462"/>
    </source>
</evidence>
<proteinExistence type="inferred from homology"/>
<organism evidence="6 7">
    <name type="scientific">Lactuca virosa</name>
    <dbReference type="NCBI Taxonomy" id="75947"/>
    <lineage>
        <taxon>Eukaryota</taxon>
        <taxon>Viridiplantae</taxon>
        <taxon>Streptophyta</taxon>
        <taxon>Embryophyta</taxon>
        <taxon>Tracheophyta</taxon>
        <taxon>Spermatophyta</taxon>
        <taxon>Magnoliopsida</taxon>
        <taxon>eudicotyledons</taxon>
        <taxon>Gunneridae</taxon>
        <taxon>Pentapetalae</taxon>
        <taxon>asterids</taxon>
        <taxon>campanulids</taxon>
        <taxon>Asterales</taxon>
        <taxon>Asteraceae</taxon>
        <taxon>Cichorioideae</taxon>
        <taxon>Cichorieae</taxon>
        <taxon>Lactucinae</taxon>
        <taxon>Lactuca</taxon>
    </lineage>
</organism>
<dbReference type="InterPro" id="IPR002109">
    <property type="entry name" value="Glutaredoxin"/>
</dbReference>
<dbReference type="CDD" id="cd03419">
    <property type="entry name" value="GRX_GRXh_1_2_like"/>
    <property type="match status" value="1"/>
</dbReference>
<evidence type="ECO:0000256" key="4">
    <source>
        <dbReference type="ARBA" id="ARBA00023284"/>
    </source>
</evidence>
<evidence type="ECO:0000256" key="3">
    <source>
        <dbReference type="ARBA" id="ARBA00022490"/>
    </source>
</evidence>
<feature type="domain" description="Glutaredoxin" evidence="5">
    <location>
        <begin position="13"/>
        <end position="71"/>
    </location>
</feature>
<protein>
    <recommendedName>
        <fullName evidence="5">Glutaredoxin domain-containing protein</fullName>
    </recommendedName>
</protein>
<keyword evidence="3" id="KW-0963">Cytoplasm</keyword>
<dbReference type="InterPro" id="IPR036249">
    <property type="entry name" value="Thioredoxin-like_sf"/>
</dbReference>
<dbReference type="Gene3D" id="3.40.30.10">
    <property type="entry name" value="Glutaredoxin"/>
    <property type="match status" value="1"/>
</dbReference>
<comment type="subcellular location">
    <subcellularLocation>
        <location evidence="1">Cytoplasm</location>
    </subcellularLocation>
</comment>